<dbReference type="Proteomes" id="UP001161422">
    <property type="component" value="Unassembled WGS sequence"/>
</dbReference>
<reference evidence="1" key="1">
    <citation type="journal article" date="2014" name="Int. J. Syst. Evol. Microbiol.">
        <title>Complete genome sequence of Corynebacterium casei LMG S-19264T (=DSM 44701T), isolated from a smear-ripened cheese.</title>
        <authorList>
            <consortium name="US DOE Joint Genome Institute (JGI-PGF)"/>
            <person name="Walter F."/>
            <person name="Albersmeier A."/>
            <person name="Kalinowski J."/>
            <person name="Ruckert C."/>
        </authorList>
    </citation>
    <scope>NUCLEOTIDE SEQUENCE</scope>
    <source>
        <strain evidence="1">NBRC 101628</strain>
    </source>
</reference>
<comment type="caution">
    <text evidence="1">The sequence shown here is derived from an EMBL/GenBank/DDBJ whole genome shotgun (WGS) entry which is preliminary data.</text>
</comment>
<keyword evidence="2" id="KW-1185">Reference proteome</keyword>
<proteinExistence type="predicted"/>
<gene>
    <name evidence="1" type="ORF">GCM10007895_06430</name>
</gene>
<accession>A0AA37W0Q5</accession>
<evidence type="ECO:0000313" key="2">
    <source>
        <dbReference type="Proteomes" id="UP001161422"/>
    </source>
</evidence>
<dbReference type="EMBL" id="BSNC01000002">
    <property type="protein sequence ID" value="GLP95337.1"/>
    <property type="molecule type" value="Genomic_DNA"/>
</dbReference>
<name>A0AA37W0Q5_9GAMM</name>
<dbReference type="AlphaFoldDB" id="A0AA37W0Q5"/>
<evidence type="ECO:0000313" key="1">
    <source>
        <dbReference type="EMBL" id="GLP95337.1"/>
    </source>
</evidence>
<reference evidence="1" key="2">
    <citation type="submission" date="2023-01" db="EMBL/GenBank/DDBJ databases">
        <title>Draft genome sequence of Paraferrimonas sedimenticola strain NBRC 101628.</title>
        <authorList>
            <person name="Sun Q."/>
            <person name="Mori K."/>
        </authorList>
    </citation>
    <scope>NUCLEOTIDE SEQUENCE</scope>
    <source>
        <strain evidence="1">NBRC 101628</strain>
    </source>
</reference>
<organism evidence="1 2">
    <name type="scientific">Paraferrimonas sedimenticola</name>
    <dbReference type="NCBI Taxonomy" id="375674"/>
    <lineage>
        <taxon>Bacteria</taxon>
        <taxon>Pseudomonadati</taxon>
        <taxon>Pseudomonadota</taxon>
        <taxon>Gammaproteobacteria</taxon>
        <taxon>Alteromonadales</taxon>
        <taxon>Ferrimonadaceae</taxon>
        <taxon>Paraferrimonas</taxon>
    </lineage>
</organism>
<protein>
    <submittedName>
        <fullName evidence="1">Uncharacterized protein</fullName>
    </submittedName>
</protein>
<sequence>MAYVMIDGNKYEKELIDMARAHTTGRGEGRISRDEAMDLINSAQDGHRVTDTEMSTLHYIRDNFDFTDAAATWFDNEISKW</sequence>